<dbReference type="OrthoDB" id="3364892at2759"/>
<dbReference type="PANTHER" id="PTHR45624">
    <property type="entry name" value="MITOCHONDRIAL BASIC AMINO ACIDS TRANSPORTER-RELATED"/>
    <property type="match status" value="1"/>
</dbReference>
<keyword evidence="5" id="KW-0677">Repeat</keyword>
<reference evidence="9" key="1">
    <citation type="submission" date="2021-02" db="EMBL/GenBank/DDBJ databases">
        <authorList>
            <person name="Dougan E. K."/>
            <person name="Rhodes N."/>
            <person name="Thang M."/>
            <person name="Chan C."/>
        </authorList>
    </citation>
    <scope>NUCLEOTIDE SEQUENCE</scope>
</reference>
<evidence type="ECO:0008006" key="11">
    <source>
        <dbReference type="Google" id="ProtNLM"/>
    </source>
</evidence>
<dbReference type="InterPro" id="IPR023395">
    <property type="entry name" value="MCP_dom_sf"/>
</dbReference>
<accession>A0A812TWB9</accession>
<evidence type="ECO:0000256" key="4">
    <source>
        <dbReference type="ARBA" id="ARBA00022692"/>
    </source>
</evidence>
<evidence type="ECO:0000313" key="9">
    <source>
        <dbReference type="EMBL" id="CAE7545600.1"/>
    </source>
</evidence>
<comment type="similarity">
    <text evidence="2">Belongs to the mitochondrial carrier (TC 2.A.29) family.</text>
</comment>
<evidence type="ECO:0000256" key="3">
    <source>
        <dbReference type="ARBA" id="ARBA00022448"/>
    </source>
</evidence>
<sequence>MSVVVMKKCMFMVKAKTFVSIESAVRNPWRLFRRQVFSPLDPFRLHPSGIWDAIRQEHKERGVRGIGAKTTGPYLANAVVAMSMFHTYTYTRLWLHMLAAENPKIADNPLGCEAVSASAAGFVQATLHTPLYNIRLGREDHIAAVQKAEHKGLRQSLVELYCRGGVRACFLNYPFVLVQETCSLVTFFTSYEWFKTNAIVLLRRHVDSSGEKDAFAWVSGAILSGIMMVAVGTPFENVLTWHVARRKPTTPKSVFRHFAEFSLAKPQPARSILFSGMRKKLVMAPFVGLPLLAY</sequence>
<keyword evidence="7" id="KW-0496">Mitochondrion</keyword>
<comment type="caution">
    <text evidence="9">The sequence shown here is derived from an EMBL/GenBank/DDBJ whole genome shotgun (WGS) entry which is preliminary data.</text>
</comment>
<dbReference type="GO" id="GO:0022857">
    <property type="term" value="F:transmembrane transporter activity"/>
    <property type="evidence" value="ECO:0007669"/>
    <property type="project" value="TreeGrafter"/>
</dbReference>
<dbReference type="AlphaFoldDB" id="A0A812TWB9"/>
<keyword evidence="6" id="KW-1133">Transmembrane helix</keyword>
<evidence type="ECO:0000256" key="5">
    <source>
        <dbReference type="ARBA" id="ARBA00022737"/>
    </source>
</evidence>
<dbReference type="Proteomes" id="UP000649617">
    <property type="component" value="Unassembled WGS sequence"/>
</dbReference>
<evidence type="ECO:0000256" key="2">
    <source>
        <dbReference type="ARBA" id="ARBA00006375"/>
    </source>
</evidence>
<evidence type="ECO:0000256" key="7">
    <source>
        <dbReference type="ARBA" id="ARBA00023128"/>
    </source>
</evidence>
<proteinExistence type="inferred from homology"/>
<protein>
    <recommendedName>
        <fullName evidence="11">Mitochondrial carrier protein</fullName>
    </recommendedName>
</protein>
<feature type="non-terminal residue" evidence="9">
    <location>
        <position position="294"/>
    </location>
</feature>
<comment type="subcellular location">
    <subcellularLocation>
        <location evidence="1">Mitochondrion membrane</location>
        <topology evidence="1">Multi-pass membrane protein</topology>
    </subcellularLocation>
</comment>
<keyword evidence="10" id="KW-1185">Reference proteome</keyword>
<dbReference type="GO" id="GO:0031966">
    <property type="term" value="C:mitochondrial membrane"/>
    <property type="evidence" value="ECO:0007669"/>
    <property type="project" value="UniProtKB-SubCell"/>
</dbReference>
<name>A0A812TWB9_SYMPI</name>
<dbReference type="PANTHER" id="PTHR45624:SF10">
    <property type="entry name" value="SLC (SOLUTE CARRIER) HOMOLOG"/>
    <property type="match status" value="1"/>
</dbReference>
<dbReference type="InterPro" id="IPR050567">
    <property type="entry name" value="Mitochondrial_Carrier"/>
</dbReference>
<dbReference type="EMBL" id="CAJNIZ010033462">
    <property type="protein sequence ID" value="CAE7545600.1"/>
    <property type="molecule type" value="Genomic_DNA"/>
</dbReference>
<dbReference type="Gene3D" id="1.50.40.10">
    <property type="entry name" value="Mitochondrial carrier domain"/>
    <property type="match status" value="1"/>
</dbReference>
<evidence type="ECO:0000256" key="6">
    <source>
        <dbReference type="ARBA" id="ARBA00022989"/>
    </source>
</evidence>
<keyword evidence="3" id="KW-0813">Transport</keyword>
<keyword evidence="8" id="KW-0472">Membrane</keyword>
<keyword evidence="4" id="KW-0812">Transmembrane</keyword>
<organism evidence="9 10">
    <name type="scientific">Symbiodinium pilosum</name>
    <name type="common">Dinoflagellate</name>
    <dbReference type="NCBI Taxonomy" id="2952"/>
    <lineage>
        <taxon>Eukaryota</taxon>
        <taxon>Sar</taxon>
        <taxon>Alveolata</taxon>
        <taxon>Dinophyceae</taxon>
        <taxon>Suessiales</taxon>
        <taxon>Symbiodiniaceae</taxon>
        <taxon>Symbiodinium</taxon>
    </lineage>
</organism>
<gene>
    <name evidence="9" type="ORF">SPIL2461_LOCUS14473</name>
</gene>
<evidence type="ECO:0000256" key="1">
    <source>
        <dbReference type="ARBA" id="ARBA00004225"/>
    </source>
</evidence>
<evidence type="ECO:0000313" key="10">
    <source>
        <dbReference type="Proteomes" id="UP000649617"/>
    </source>
</evidence>
<dbReference type="SUPFAM" id="SSF103506">
    <property type="entry name" value="Mitochondrial carrier"/>
    <property type="match status" value="1"/>
</dbReference>
<evidence type="ECO:0000256" key="8">
    <source>
        <dbReference type="ARBA" id="ARBA00023136"/>
    </source>
</evidence>